<feature type="transmembrane region" description="Helical" evidence="1">
    <location>
        <begin position="138"/>
        <end position="155"/>
    </location>
</feature>
<keyword evidence="3" id="KW-1185">Reference proteome</keyword>
<reference evidence="2 3" key="1">
    <citation type="submission" date="2009-06" db="EMBL/GenBank/DDBJ databases">
        <title>Complete sequence of Desulfovibrio salexigens DSM 2638.</title>
        <authorList>
            <consortium name="US DOE Joint Genome Institute"/>
            <person name="Lucas S."/>
            <person name="Copeland A."/>
            <person name="Lapidus A."/>
            <person name="Glavina del Rio T."/>
            <person name="Tice H."/>
            <person name="Bruce D."/>
            <person name="Goodwin L."/>
            <person name="Pitluck S."/>
            <person name="Munk A.C."/>
            <person name="Brettin T."/>
            <person name="Detter J.C."/>
            <person name="Han C."/>
            <person name="Tapia R."/>
            <person name="Larimer F."/>
            <person name="Land M."/>
            <person name="Hauser L."/>
            <person name="Kyrpides N."/>
            <person name="Anderson I."/>
            <person name="Wall J.D."/>
            <person name="Arkin A.P."/>
            <person name="Dehal P."/>
            <person name="Chivian D."/>
            <person name="Giles B."/>
            <person name="Hazen T.C."/>
        </authorList>
    </citation>
    <scope>NUCLEOTIDE SEQUENCE [LARGE SCALE GENOMIC DNA]</scope>
    <source>
        <strain evidence="3">ATCC 14822 / DSM 2638 / NCIMB 8403 / VKM B-1763</strain>
    </source>
</reference>
<evidence type="ECO:0000313" key="2">
    <source>
        <dbReference type="EMBL" id="ACS80428.1"/>
    </source>
</evidence>
<evidence type="ECO:0000256" key="1">
    <source>
        <dbReference type="SAM" id="Phobius"/>
    </source>
</evidence>
<feature type="transmembrane region" description="Helical" evidence="1">
    <location>
        <begin position="97"/>
        <end position="118"/>
    </location>
</feature>
<protein>
    <recommendedName>
        <fullName evidence="4">DUF106 domain-containing protein</fullName>
    </recommendedName>
</protein>
<proteinExistence type="predicted"/>
<dbReference type="eggNOG" id="ENOG5032SDN">
    <property type="taxonomic scope" value="Bacteria"/>
</dbReference>
<dbReference type="STRING" id="526222.Desal_2372"/>
<sequence length="208" mass="23923">MFESIYPIIDSLLIAPYRIGLPALAAFWLGTAVVALWCTLIGEISMSLIYIWNREYYTDLNREMTRMNNISIEAIRHKQKDTFKSANKWANEYFGKVFFSHAALFAVSLWPVPFAMAWLQTRFSGIDIHTVPFTKFSLGYPFVFILSYIIVRYGFSKIRPFIPVLKKIDDLRAEDAKKAGELTSWDELAQIPEENKETVDGSSLESRA</sequence>
<evidence type="ECO:0000313" key="3">
    <source>
        <dbReference type="Proteomes" id="UP000002601"/>
    </source>
</evidence>
<dbReference type="Proteomes" id="UP000002601">
    <property type="component" value="Chromosome"/>
</dbReference>
<organism evidence="2 3">
    <name type="scientific">Maridesulfovibrio salexigens (strain ATCC 14822 / DSM 2638 / NCIMB 8403 / VKM B-1763)</name>
    <name type="common">Desulfovibrio salexigens</name>
    <dbReference type="NCBI Taxonomy" id="526222"/>
    <lineage>
        <taxon>Bacteria</taxon>
        <taxon>Pseudomonadati</taxon>
        <taxon>Thermodesulfobacteriota</taxon>
        <taxon>Desulfovibrionia</taxon>
        <taxon>Desulfovibrionales</taxon>
        <taxon>Desulfovibrionaceae</taxon>
        <taxon>Maridesulfovibrio</taxon>
    </lineage>
</organism>
<keyword evidence="1" id="KW-1133">Transmembrane helix</keyword>
<name>C6BXC2_MARSD</name>
<dbReference type="HOGENOM" id="CLU_102105_0_0_7"/>
<keyword evidence="1" id="KW-0472">Membrane</keyword>
<feature type="transmembrane region" description="Helical" evidence="1">
    <location>
        <begin position="26"/>
        <end position="52"/>
    </location>
</feature>
<keyword evidence="1" id="KW-0812">Transmembrane</keyword>
<accession>C6BXC2</accession>
<dbReference type="EMBL" id="CP001649">
    <property type="protein sequence ID" value="ACS80428.1"/>
    <property type="molecule type" value="Genomic_DNA"/>
</dbReference>
<dbReference type="RefSeq" id="WP_015852244.1">
    <property type="nucleotide sequence ID" value="NC_012881.1"/>
</dbReference>
<dbReference type="KEGG" id="dsa:Desal_2372"/>
<evidence type="ECO:0008006" key="4">
    <source>
        <dbReference type="Google" id="ProtNLM"/>
    </source>
</evidence>
<gene>
    <name evidence="2" type="ordered locus">Desal_2372</name>
</gene>
<dbReference type="AlphaFoldDB" id="C6BXC2"/>